<keyword evidence="6" id="KW-0474">Menaquinone biosynthesis</keyword>
<dbReference type="Pfam" id="PF02776">
    <property type="entry name" value="TPP_enzyme_N"/>
    <property type="match status" value="1"/>
</dbReference>
<sequence>MLYPKIPLAQTVIQLCKAKGVKHIIISPGSRNAPLTIGFSNDDYFKCYSIVDERCAAFFALGIAQQLQEPTAVVCTSGSALLNYYPAVAEAFYSDIPLIVLSADRPKHLIGVGDGQTINQKNVFENHILYAANLKLDLKDDDTNDVLEALPIFKNLENKVETLLGIKKTIQEYNEEVIDKAINKALLKNGPVHINVPFDEPLYDMVHELSVKPKPTIPENKTLQIEDAILGDCIKDWNAASKKMIVVGVNQPNQIEQRWLDALATDESVIVFTETTSNLHHEAFFPSIDKLIGPLKGEAFSKLQPDILLTFGGLIVSKKVKAFLRTYKPQQHWHIDLKKANDTFFSLSNVIETTANHFFSRFLPEIKPVKSDYHPYWKRVKESRGIKHNNYLKGVVFSDLKAFDAILGAIPNDTVLQLGNSSTVRYAQLFDLNKTLNVFCNRGTSGIDGCTSTAIGCAVANTKQTTLITGDLSFIYDSNALWNNYIPNNFRIIVINNQGGGIFRILPGHKNTENFNTYFETNHHLTAEHLCKMYGFKYEAVSDEKVLKTTLHSFYSEGDQPKLLEIFTPKNLNDEVLLNYFKFIG</sequence>
<keyword evidence="4 6" id="KW-0786">Thiamine pyrophosphate</keyword>
<comment type="pathway">
    <text evidence="6">Quinol/quinone metabolism; menaquinone biosynthesis.</text>
</comment>
<dbReference type="Gene3D" id="3.40.50.970">
    <property type="match status" value="2"/>
</dbReference>
<evidence type="ECO:0000313" key="9">
    <source>
        <dbReference type="EMBL" id="MDO5976284.1"/>
    </source>
</evidence>
<dbReference type="InterPro" id="IPR012001">
    <property type="entry name" value="Thiamin_PyroP_enz_TPP-bd_dom"/>
</dbReference>
<keyword evidence="1 6" id="KW-0808">Transferase</keyword>
<organism evidence="9 10">
    <name type="scientific">Flavivirga jejuensis</name>
    <dbReference type="NCBI Taxonomy" id="870487"/>
    <lineage>
        <taxon>Bacteria</taxon>
        <taxon>Pseudomonadati</taxon>
        <taxon>Bacteroidota</taxon>
        <taxon>Flavobacteriia</taxon>
        <taxon>Flavobacteriales</taxon>
        <taxon>Flavobacteriaceae</taxon>
        <taxon>Flavivirga</taxon>
    </lineage>
</organism>
<evidence type="ECO:0000256" key="1">
    <source>
        <dbReference type="ARBA" id="ARBA00022679"/>
    </source>
</evidence>
<evidence type="ECO:0000256" key="2">
    <source>
        <dbReference type="ARBA" id="ARBA00022723"/>
    </source>
</evidence>
<dbReference type="InterPro" id="IPR004433">
    <property type="entry name" value="MenaQ_synth_MenD"/>
</dbReference>
<dbReference type="SUPFAM" id="SSF52518">
    <property type="entry name" value="Thiamin diphosphate-binding fold (THDP-binding)"/>
    <property type="match status" value="2"/>
</dbReference>
<evidence type="ECO:0000256" key="3">
    <source>
        <dbReference type="ARBA" id="ARBA00022842"/>
    </source>
</evidence>
<evidence type="ECO:0000256" key="5">
    <source>
        <dbReference type="ARBA" id="ARBA00023211"/>
    </source>
</evidence>
<dbReference type="Pfam" id="PF02775">
    <property type="entry name" value="TPP_enzyme_C"/>
    <property type="match status" value="1"/>
</dbReference>
<feature type="domain" description="Thiamine pyrophosphate enzyme TPP-binding" evidence="7">
    <location>
        <begin position="423"/>
        <end position="566"/>
    </location>
</feature>
<dbReference type="PANTHER" id="PTHR42916:SF1">
    <property type="entry name" value="PROTEIN PHYLLO, CHLOROPLASTIC"/>
    <property type="match status" value="1"/>
</dbReference>
<comment type="function">
    <text evidence="6">Catalyzes the thiamine diphosphate-dependent decarboxylation of 2-oxoglutarate and the subsequent addition of the resulting succinic semialdehyde-thiamine pyrophosphate anion to isochorismate to yield 2-succinyl-5-enolpyruvyl-6-hydroxy-3-cyclohexene-1-carboxylate (SEPHCHC).</text>
</comment>
<name>A0ABT8WTH6_9FLAO</name>
<comment type="caution">
    <text evidence="9">The sequence shown here is derived from an EMBL/GenBank/DDBJ whole genome shotgun (WGS) entry which is preliminary data.</text>
</comment>
<feature type="domain" description="Thiamine pyrophosphate enzyme N-terminal TPP-binding" evidence="8">
    <location>
        <begin position="8"/>
        <end position="121"/>
    </location>
</feature>
<keyword evidence="5 6" id="KW-0464">Manganese</keyword>
<gene>
    <name evidence="6" type="primary">menD</name>
    <name evidence="9" type="ORF">Q4Q40_18955</name>
</gene>
<evidence type="ECO:0000256" key="4">
    <source>
        <dbReference type="ARBA" id="ARBA00023052"/>
    </source>
</evidence>
<protein>
    <recommendedName>
        <fullName evidence="6">2-succinyl-5-enolpyruvyl-6-hydroxy-3-cyclohexene-1-carboxylate synthase</fullName>
        <shortName evidence="6">SEPHCHC synthase</shortName>
        <ecNumber evidence="6">2.2.1.9</ecNumber>
    </recommendedName>
    <alternativeName>
        <fullName evidence="6">Menaquinone biosynthesis protein MenD</fullName>
    </alternativeName>
</protein>
<dbReference type="PIRSF" id="PIRSF004983">
    <property type="entry name" value="MenD"/>
    <property type="match status" value="1"/>
</dbReference>
<dbReference type="Gene3D" id="3.40.50.1220">
    <property type="entry name" value="TPP-binding domain"/>
    <property type="match status" value="1"/>
</dbReference>
<reference evidence="9" key="1">
    <citation type="submission" date="2023-07" db="EMBL/GenBank/DDBJ databases">
        <title>Two novel species in the genus Flavivirga.</title>
        <authorList>
            <person name="Kwon K."/>
        </authorList>
    </citation>
    <scope>NUCLEOTIDE SEQUENCE</scope>
    <source>
        <strain evidence="9">KACC 14158</strain>
    </source>
</reference>
<comment type="pathway">
    <text evidence="6">Quinol/quinone metabolism; 1,4-dihydroxy-2-naphthoate biosynthesis; 1,4-dihydroxy-2-naphthoate from chorismate: step 2/7.</text>
</comment>
<dbReference type="CDD" id="cd07037">
    <property type="entry name" value="TPP_PYR_MenD"/>
    <property type="match status" value="1"/>
</dbReference>
<evidence type="ECO:0000256" key="6">
    <source>
        <dbReference type="HAMAP-Rule" id="MF_01659"/>
    </source>
</evidence>
<evidence type="ECO:0000259" key="7">
    <source>
        <dbReference type="Pfam" id="PF02775"/>
    </source>
</evidence>
<comment type="cofactor">
    <cofactor evidence="6">
        <name>Mg(2+)</name>
        <dbReference type="ChEBI" id="CHEBI:18420"/>
    </cofactor>
    <cofactor evidence="6">
        <name>Mn(2+)</name>
        <dbReference type="ChEBI" id="CHEBI:29035"/>
    </cofactor>
</comment>
<dbReference type="InterPro" id="IPR011766">
    <property type="entry name" value="TPP_enzyme_TPP-bd"/>
</dbReference>
<comment type="catalytic activity">
    <reaction evidence="6">
        <text>isochorismate + 2-oxoglutarate + H(+) = 5-enolpyruvoyl-6-hydroxy-2-succinyl-cyclohex-3-ene-1-carboxylate + CO2</text>
        <dbReference type="Rhea" id="RHEA:25593"/>
        <dbReference type="ChEBI" id="CHEBI:15378"/>
        <dbReference type="ChEBI" id="CHEBI:16526"/>
        <dbReference type="ChEBI" id="CHEBI:16810"/>
        <dbReference type="ChEBI" id="CHEBI:29780"/>
        <dbReference type="ChEBI" id="CHEBI:58818"/>
        <dbReference type="EC" id="2.2.1.9"/>
    </reaction>
</comment>
<keyword evidence="2 6" id="KW-0479">Metal-binding</keyword>
<keyword evidence="3 6" id="KW-0460">Magnesium</keyword>
<proteinExistence type="inferred from homology"/>
<comment type="subunit">
    <text evidence="6">Homodimer.</text>
</comment>
<dbReference type="HAMAP" id="MF_01659">
    <property type="entry name" value="MenD"/>
    <property type="match status" value="1"/>
</dbReference>
<comment type="cofactor">
    <cofactor evidence="6">
        <name>thiamine diphosphate</name>
        <dbReference type="ChEBI" id="CHEBI:58937"/>
    </cofactor>
    <text evidence="6">Binds 1 thiamine pyrophosphate per subunit.</text>
</comment>
<keyword evidence="10" id="KW-1185">Reference proteome</keyword>
<evidence type="ECO:0000313" key="10">
    <source>
        <dbReference type="Proteomes" id="UP001176806"/>
    </source>
</evidence>
<dbReference type="PANTHER" id="PTHR42916">
    <property type="entry name" value="2-SUCCINYL-5-ENOLPYRUVYL-6-HYDROXY-3-CYCLOHEXENE-1-CARBOXYLATE SYNTHASE"/>
    <property type="match status" value="1"/>
</dbReference>
<dbReference type="CDD" id="cd02009">
    <property type="entry name" value="TPP_SHCHC_synthase"/>
    <property type="match status" value="1"/>
</dbReference>
<dbReference type="EC" id="2.2.1.9" evidence="6"/>
<dbReference type="Proteomes" id="UP001176806">
    <property type="component" value="Unassembled WGS sequence"/>
</dbReference>
<evidence type="ECO:0000259" key="8">
    <source>
        <dbReference type="Pfam" id="PF02776"/>
    </source>
</evidence>
<dbReference type="RefSeq" id="WP_303303564.1">
    <property type="nucleotide sequence ID" value="NZ_BAABDA010000028.1"/>
</dbReference>
<accession>A0ABT8WTH6</accession>
<dbReference type="InterPro" id="IPR029061">
    <property type="entry name" value="THDP-binding"/>
</dbReference>
<comment type="similarity">
    <text evidence="6">Belongs to the TPP enzyme family. MenD subfamily.</text>
</comment>
<dbReference type="EMBL" id="JAUOEL010000007">
    <property type="protein sequence ID" value="MDO5976284.1"/>
    <property type="molecule type" value="Genomic_DNA"/>
</dbReference>